<keyword evidence="6 7" id="KW-0234">DNA repair</keyword>
<dbReference type="PANTHER" id="PTHR30446">
    <property type="entry name" value="RECOMBINATION PROTEIN RECR"/>
    <property type="match status" value="1"/>
</dbReference>
<dbReference type="GO" id="GO:0006310">
    <property type="term" value="P:DNA recombination"/>
    <property type="evidence" value="ECO:0007669"/>
    <property type="project" value="UniProtKB-UniRule"/>
</dbReference>
<evidence type="ECO:0000256" key="2">
    <source>
        <dbReference type="ARBA" id="ARBA00022763"/>
    </source>
</evidence>
<dbReference type="Pfam" id="PF21175">
    <property type="entry name" value="RecR_C"/>
    <property type="match status" value="1"/>
</dbReference>
<dbReference type="NCBIfam" id="TIGR00615">
    <property type="entry name" value="recR"/>
    <property type="match status" value="1"/>
</dbReference>
<dbReference type="GO" id="GO:0006281">
    <property type="term" value="P:DNA repair"/>
    <property type="evidence" value="ECO:0007669"/>
    <property type="project" value="UniProtKB-UniRule"/>
</dbReference>
<evidence type="ECO:0000256" key="3">
    <source>
        <dbReference type="ARBA" id="ARBA00022771"/>
    </source>
</evidence>
<dbReference type="SMART" id="SM00493">
    <property type="entry name" value="TOPRIM"/>
    <property type="match status" value="1"/>
</dbReference>
<comment type="similarity">
    <text evidence="7">Belongs to the RecR family.</text>
</comment>
<dbReference type="EMBL" id="LCLU01000009">
    <property type="protein sequence ID" value="KKU22599.1"/>
    <property type="molecule type" value="Genomic_DNA"/>
</dbReference>
<keyword evidence="2 7" id="KW-0227">DNA damage</keyword>
<evidence type="ECO:0000256" key="6">
    <source>
        <dbReference type="ARBA" id="ARBA00023204"/>
    </source>
</evidence>
<gene>
    <name evidence="7" type="primary">recR</name>
    <name evidence="9" type="ORF">UX33_C0009G0023</name>
</gene>
<dbReference type="SUPFAM" id="SSF111304">
    <property type="entry name" value="Recombination protein RecR"/>
    <property type="match status" value="1"/>
</dbReference>
<protein>
    <recommendedName>
        <fullName evidence="7">Recombination protein RecR</fullName>
    </recommendedName>
</protein>
<keyword evidence="3 7" id="KW-0863">Zinc-finger</keyword>
<dbReference type="HAMAP" id="MF_00017">
    <property type="entry name" value="RecR"/>
    <property type="match status" value="1"/>
</dbReference>
<dbReference type="Proteomes" id="UP000034569">
    <property type="component" value="Unassembled WGS sequence"/>
</dbReference>
<comment type="caution">
    <text evidence="7">Lacks conserved residue(s) required for the propagation of feature annotation.</text>
</comment>
<comment type="function">
    <text evidence="7">May play a role in DNA repair. It seems to be involved in an RecBC-independent recombinational process of DNA repair. It may act with RecF and RecO.</text>
</comment>
<dbReference type="Gene3D" id="1.10.8.420">
    <property type="entry name" value="RecR Domain 1"/>
    <property type="match status" value="1"/>
</dbReference>
<evidence type="ECO:0000256" key="5">
    <source>
        <dbReference type="ARBA" id="ARBA00023172"/>
    </source>
</evidence>
<accession>A0A0G1NPM9</accession>
<dbReference type="InterPro" id="IPR034137">
    <property type="entry name" value="TOPRIM_RecR"/>
</dbReference>
<sequence length="207" mass="23095">MYPNPIQEFIARFASLPSIGPRQASRLAFHLLKKSTGELQDYANVILALHQDLNVCAECFYVSGGKDKNCEICNDPERDQSVICVVEKETDTAAIEKTGRFKGLYHILGGTISKLEPESYKKLRVKELFERIKTSQKEKTPVKEAILALNPTPEGDMTALYLERVLKATGVKITRLGRGLPSGADMEFADEETLGEALDSRKEMKTK</sequence>
<dbReference type="PROSITE" id="PS50880">
    <property type="entry name" value="TOPRIM"/>
    <property type="match status" value="1"/>
</dbReference>
<dbReference type="CDD" id="cd01025">
    <property type="entry name" value="TOPRIM_recR"/>
    <property type="match status" value="1"/>
</dbReference>
<dbReference type="InterPro" id="IPR000093">
    <property type="entry name" value="DNA_Rcmb_RecR"/>
</dbReference>
<dbReference type="Pfam" id="PF13662">
    <property type="entry name" value="Toprim_4"/>
    <property type="match status" value="1"/>
</dbReference>
<dbReference type="Gene3D" id="3.40.1360.10">
    <property type="match status" value="1"/>
</dbReference>
<dbReference type="GO" id="GO:0008270">
    <property type="term" value="F:zinc ion binding"/>
    <property type="evidence" value="ECO:0007669"/>
    <property type="project" value="UniProtKB-KW"/>
</dbReference>
<evidence type="ECO:0000256" key="7">
    <source>
        <dbReference type="HAMAP-Rule" id="MF_00017"/>
    </source>
</evidence>
<evidence type="ECO:0000313" key="10">
    <source>
        <dbReference type="Proteomes" id="UP000034569"/>
    </source>
</evidence>
<dbReference type="AlphaFoldDB" id="A0A0G1NPM9"/>
<name>A0A0G1NPM9_9BACT</name>
<keyword evidence="4 7" id="KW-0862">Zinc</keyword>
<keyword evidence="1 7" id="KW-0479">Metal-binding</keyword>
<dbReference type="PANTHER" id="PTHR30446:SF0">
    <property type="entry name" value="RECOMBINATION PROTEIN RECR"/>
    <property type="match status" value="1"/>
</dbReference>
<proteinExistence type="inferred from homology"/>
<evidence type="ECO:0000313" key="9">
    <source>
        <dbReference type="EMBL" id="KKU22599.1"/>
    </source>
</evidence>
<keyword evidence="5 7" id="KW-0233">DNA recombination</keyword>
<reference evidence="9 10" key="1">
    <citation type="journal article" date="2015" name="Nature">
        <title>rRNA introns, odd ribosomes, and small enigmatic genomes across a large radiation of phyla.</title>
        <authorList>
            <person name="Brown C.T."/>
            <person name="Hug L.A."/>
            <person name="Thomas B.C."/>
            <person name="Sharon I."/>
            <person name="Castelle C.J."/>
            <person name="Singh A."/>
            <person name="Wilkins M.J."/>
            <person name="Williams K.H."/>
            <person name="Banfield J.F."/>
        </authorList>
    </citation>
    <scope>NUCLEOTIDE SEQUENCE [LARGE SCALE GENOMIC DNA]</scope>
</reference>
<evidence type="ECO:0000256" key="4">
    <source>
        <dbReference type="ARBA" id="ARBA00022833"/>
    </source>
</evidence>
<organism evidence="9 10">
    <name type="scientific">Candidatus Azambacteria bacterium GW2011_GWC1_46_13</name>
    <dbReference type="NCBI Taxonomy" id="1618619"/>
    <lineage>
        <taxon>Bacteria</taxon>
        <taxon>Candidatus Azamiibacteriota</taxon>
    </lineage>
</organism>
<dbReference type="InterPro" id="IPR023627">
    <property type="entry name" value="Rcmb_RecR"/>
</dbReference>
<evidence type="ECO:0000256" key="1">
    <source>
        <dbReference type="ARBA" id="ARBA00022723"/>
    </source>
</evidence>
<evidence type="ECO:0000259" key="8">
    <source>
        <dbReference type="PROSITE" id="PS50880"/>
    </source>
</evidence>
<feature type="domain" description="Toprim" evidence="8">
    <location>
        <begin position="81"/>
        <end position="181"/>
    </location>
</feature>
<dbReference type="Pfam" id="PF21176">
    <property type="entry name" value="RecR_HhH"/>
    <property type="match status" value="1"/>
</dbReference>
<dbReference type="GO" id="GO:0003677">
    <property type="term" value="F:DNA binding"/>
    <property type="evidence" value="ECO:0007669"/>
    <property type="project" value="UniProtKB-UniRule"/>
</dbReference>
<comment type="caution">
    <text evidence="9">The sequence shown here is derived from an EMBL/GenBank/DDBJ whole genome shotgun (WGS) entry which is preliminary data.</text>
</comment>
<dbReference type="InterPro" id="IPR006171">
    <property type="entry name" value="TOPRIM_dom"/>
</dbReference>